<dbReference type="Proteomes" id="UP000673821">
    <property type="component" value="Unassembled WGS sequence"/>
</dbReference>
<keyword evidence="2" id="KW-1185">Reference proteome</keyword>
<evidence type="ECO:0008006" key="3">
    <source>
        <dbReference type="Google" id="ProtNLM"/>
    </source>
</evidence>
<name>A0ABN7N795_9BURK</name>
<gene>
    <name evidence="1" type="ORF">R69776_07653</name>
</gene>
<reference evidence="1 2" key="1">
    <citation type="submission" date="2021-02" db="EMBL/GenBank/DDBJ databases">
        <authorList>
            <person name="Vanwijnsberghe S."/>
        </authorList>
    </citation>
    <scope>NUCLEOTIDE SEQUENCE [LARGE SCALE GENOMIC DNA]</scope>
    <source>
        <strain evidence="1 2">R-69776</strain>
    </source>
</reference>
<evidence type="ECO:0000313" key="1">
    <source>
        <dbReference type="EMBL" id="CAE6854248.1"/>
    </source>
</evidence>
<accession>A0ABN7N795</accession>
<dbReference type="EMBL" id="CAJNBH010000040">
    <property type="protein sequence ID" value="CAE6854248.1"/>
    <property type="molecule type" value="Genomic_DNA"/>
</dbReference>
<evidence type="ECO:0000313" key="2">
    <source>
        <dbReference type="Proteomes" id="UP000673821"/>
    </source>
</evidence>
<comment type="caution">
    <text evidence="1">The sequence shown here is derived from an EMBL/GenBank/DDBJ whole genome shotgun (WGS) entry which is preliminary data.</text>
</comment>
<proteinExistence type="predicted"/>
<protein>
    <recommendedName>
        <fullName evidence="3">DUF1232 domain-containing protein</fullName>
    </recommendedName>
</protein>
<organism evidence="1 2">
    <name type="scientific">Paraburkholderia nemoris</name>
    <dbReference type="NCBI Taxonomy" id="2793076"/>
    <lineage>
        <taxon>Bacteria</taxon>
        <taxon>Pseudomonadati</taxon>
        <taxon>Pseudomonadota</taxon>
        <taxon>Betaproteobacteria</taxon>
        <taxon>Burkholderiales</taxon>
        <taxon>Burkholderiaceae</taxon>
        <taxon>Paraburkholderia</taxon>
    </lineage>
</organism>
<sequence>MPRCSVTGFSYLEGLRDAFAVPPLADRRLTSGWGRRTIANADDEGASLSSHRKWFRPRFLWFMRMLVSEEITPELRLPYGLPFQGVEDIIQVAVLADVFGLWQQ</sequence>